<dbReference type="Proteomes" id="UP001477870">
    <property type="component" value="Unassembled WGS sequence"/>
</dbReference>
<feature type="domain" description="Histidine kinase" evidence="12">
    <location>
        <begin position="444"/>
        <end position="654"/>
    </location>
</feature>
<dbReference type="InterPro" id="IPR005467">
    <property type="entry name" value="His_kinase_dom"/>
</dbReference>
<evidence type="ECO:0000313" key="14">
    <source>
        <dbReference type="EMBL" id="MEM5500258.1"/>
    </source>
</evidence>
<dbReference type="PANTHER" id="PTHR43065">
    <property type="entry name" value="SENSOR HISTIDINE KINASE"/>
    <property type="match status" value="1"/>
</dbReference>
<dbReference type="Gene3D" id="3.30.565.10">
    <property type="entry name" value="Histidine kinase-like ATPase, C-terminal domain"/>
    <property type="match status" value="1"/>
</dbReference>
<name>A0ABU9T2A4_9HYPH</name>
<evidence type="ECO:0000256" key="3">
    <source>
        <dbReference type="ARBA" id="ARBA00012438"/>
    </source>
</evidence>
<dbReference type="EMBL" id="JBBMQO010000001">
    <property type="protein sequence ID" value="MEM5500258.1"/>
    <property type="molecule type" value="Genomic_DNA"/>
</dbReference>
<dbReference type="SMART" id="SM00304">
    <property type="entry name" value="HAMP"/>
    <property type="match status" value="1"/>
</dbReference>
<reference evidence="14 15" key="1">
    <citation type="submission" date="2024-03" db="EMBL/GenBank/DDBJ databases">
        <title>Community enrichment and isolation of bacterial strains for fucoidan degradation.</title>
        <authorList>
            <person name="Sichert A."/>
        </authorList>
    </citation>
    <scope>NUCLEOTIDE SEQUENCE [LARGE SCALE GENOMIC DNA]</scope>
    <source>
        <strain evidence="14 15">AS62</strain>
    </source>
</reference>
<keyword evidence="8" id="KW-0418">Kinase</keyword>
<dbReference type="EC" id="2.7.13.3" evidence="3"/>
<dbReference type="InterPro" id="IPR003660">
    <property type="entry name" value="HAMP_dom"/>
</dbReference>
<feature type="transmembrane region" description="Helical" evidence="11">
    <location>
        <begin position="319"/>
        <end position="341"/>
    </location>
</feature>
<evidence type="ECO:0000256" key="5">
    <source>
        <dbReference type="ARBA" id="ARBA00022553"/>
    </source>
</evidence>
<dbReference type="SMART" id="SM00388">
    <property type="entry name" value="HisKA"/>
    <property type="match status" value="1"/>
</dbReference>
<dbReference type="SUPFAM" id="SSF47384">
    <property type="entry name" value="Homodimeric domain of signal transducing histidine kinase"/>
    <property type="match status" value="1"/>
</dbReference>
<dbReference type="PROSITE" id="PS50885">
    <property type="entry name" value="HAMP"/>
    <property type="match status" value="1"/>
</dbReference>
<dbReference type="SUPFAM" id="SSF103190">
    <property type="entry name" value="Sensory domain-like"/>
    <property type="match status" value="1"/>
</dbReference>
<evidence type="ECO:0000256" key="8">
    <source>
        <dbReference type="ARBA" id="ARBA00022777"/>
    </source>
</evidence>
<protein>
    <recommendedName>
        <fullName evidence="3">histidine kinase</fullName>
        <ecNumber evidence="3">2.7.13.3</ecNumber>
    </recommendedName>
</protein>
<dbReference type="CDD" id="cd06225">
    <property type="entry name" value="HAMP"/>
    <property type="match status" value="1"/>
</dbReference>
<dbReference type="Gene3D" id="1.10.287.130">
    <property type="match status" value="1"/>
</dbReference>
<comment type="subcellular location">
    <subcellularLocation>
        <location evidence="2">Cell membrane</location>
        <topology evidence="2">Multi-pass membrane protein</topology>
    </subcellularLocation>
</comment>
<dbReference type="InterPro" id="IPR004358">
    <property type="entry name" value="Sig_transdc_His_kin-like_C"/>
</dbReference>
<keyword evidence="6" id="KW-0808">Transferase</keyword>
<dbReference type="PANTHER" id="PTHR43065:SF22">
    <property type="entry name" value="HISTIDINE KINASE"/>
    <property type="match status" value="1"/>
</dbReference>
<keyword evidence="15" id="KW-1185">Reference proteome</keyword>
<dbReference type="InterPro" id="IPR029151">
    <property type="entry name" value="Sensor-like_sf"/>
</dbReference>
<dbReference type="SMART" id="SM00387">
    <property type="entry name" value="HATPase_c"/>
    <property type="match status" value="1"/>
</dbReference>
<sequence length="657" mass="72496">MTALMRILRSVRVRLLVIALLPMLVLMPIMLGSTMARWAGKIDDLLITKVNGDLTIADQYLARLLENSGERLDAIAQSVSLQDAFLNPEDTAKFLEQVQQELGLDFLYLTEGDVGPDGVDVSKWPVVQNAINGTWQSAVDIFTPEELDILNSSLTERATIALVTTQAAVPTARTVEDRGMVIHTAAPVTLNGGRKAALVGGLLLNRNLDFIDTINALVYQKNSLPEGSEGTATLFLEDVRISTNVRLFENVRALGTRVSAQVRNRVLDEGQTWLDRAFVVNDWYISAYEPITDSHGKAVGMLYVGFLEAPFRQAKVNSALLVVFLFLLITVVSVPIFLRWAGRIFLPLERMTQTMIRVEAGDLEARNMPQDDDNEIAQVAGHLDDLLDQVQERDRQLRQWGEQLNLKVEERTRDLLESNRRLEQTTERLIISEKLAAVGEITAGVAHEINNPIAVIQGNLDVARTLLGPHVDVAKTEFKLIDDQVYRIGSIVSKLLQFARPEEYSGDANIIFPAEVVSDCLVLTAHQIEAQEIEVRKELDQELCVLMSRTELQQVIVNLILNAVQAMPEGGTLSLCVSSNDQEVEISVEDTGAGIPPDKVKRIFDAFFTTKYGQGTGLGLSISQALVSRANGQISVRSKFGAGSRFTINLPAAKFGD</sequence>
<comment type="caution">
    <text evidence="14">The sequence shown here is derived from an EMBL/GenBank/DDBJ whole genome shotgun (WGS) entry which is preliminary data.</text>
</comment>
<evidence type="ECO:0000256" key="6">
    <source>
        <dbReference type="ARBA" id="ARBA00022679"/>
    </source>
</evidence>
<evidence type="ECO:0000259" key="12">
    <source>
        <dbReference type="PROSITE" id="PS50109"/>
    </source>
</evidence>
<comment type="catalytic activity">
    <reaction evidence="1">
        <text>ATP + protein L-histidine = ADP + protein N-phospho-L-histidine.</text>
        <dbReference type="EC" id="2.7.13.3"/>
    </reaction>
</comment>
<evidence type="ECO:0000256" key="7">
    <source>
        <dbReference type="ARBA" id="ARBA00022692"/>
    </source>
</evidence>
<feature type="domain" description="HAMP" evidence="13">
    <location>
        <begin position="342"/>
        <end position="395"/>
    </location>
</feature>
<keyword evidence="4" id="KW-1003">Cell membrane</keyword>
<proteinExistence type="predicted"/>
<dbReference type="SUPFAM" id="SSF158472">
    <property type="entry name" value="HAMP domain-like"/>
    <property type="match status" value="1"/>
</dbReference>
<evidence type="ECO:0000259" key="13">
    <source>
        <dbReference type="PROSITE" id="PS50885"/>
    </source>
</evidence>
<dbReference type="CDD" id="cd00082">
    <property type="entry name" value="HisKA"/>
    <property type="match status" value="1"/>
</dbReference>
<dbReference type="InterPro" id="IPR033463">
    <property type="entry name" value="sCache_3"/>
</dbReference>
<evidence type="ECO:0000256" key="11">
    <source>
        <dbReference type="SAM" id="Phobius"/>
    </source>
</evidence>
<dbReference type="Pfam" id="PF00512">
    <property type="entry name" value="HisKA"/>
    <property type="match status" value="1"/>
</dbReference>
<evidence type="ECO:0000256" key="9">
    <source>
        <dbReference type="ARBA" id="ARBA00022989"/>
    </source>
</evidence>
<dbReference type="Gene3D" id="6.10.340.10">
    <property type="match status" value="1"/>
</dbReference>
<dbReference type="InterPro" id="IPR003594">
    <property type="entry name" value="HATPase_dom"/>
</dbReference>
<evidence type="ECO:0000256" key="1">
    <source>
        <dbReference type="ARBA" id="ARBA00000085"/>
    </source>
</evidence>
<keyword evidence="10 11" id="KW-0472">Membrane</keyword>
<evidence type="ECO:0000256" key="2">
    <source>
        <dbReference type="ARBA" id="ARBA00004651"/>
    </source>
</evidence>
<dbReference type="RefSeq" id="WP_342846313.1">
    <property type="nucleotide sequence ID" value="NZ_JBBMQO010000001.1"/>
</dbReference>
<accession>A0ABU9T2A4</accession>
<dbReference type="Pfam" id="PF17202">
    <property type="entry name" value="sCache_3_3"/>
    <property type="match status" value="1"/>
</dbReference>
<dbReference type="InterPro" id="IPR003661">
    <property type="entry name" value="HisK_dim/P_dom"/>
</dbReference>
<dbReference type="SUPFAM" id="SSF55874">
    <property type="entry name" value="ATPase domain of HSP90 chaperone/DNA topoisomerase II/histidine kinase"/>
    <property type="match status" value="1"/>
</dbReference>
<keyword evidence="7 11" id="KW-0812">Transmembrane</keyword>
<dbReference type="PRINTS" id="PR00344">
    <property type="entry name" value="BCTRLSENSOR"/>
</dbReference>
<evidence type="ECO:0000256" key="4">
    <source>
        <dbReference type="ARBA" id="ARBA00022475"/>
    </source>
</evidence>
<evidence type="ECO:0000256" key="10">
    <source>
        <dbReference type="ARBA" id="ARBA00023136"/>
    </source>
</evidence>
<keyword evidence="5" id="KW-0597">Phosphoprotein</keyword>
<dbReference type="PROSITE" id="PS50109">
    <property type="entry name" value="HIS_KIN"/>
    <property type="match status" value="1"/>
</dbReference>
<keyword evidence="9 11" id="KW-1133">Transmembrane helix</keyword>
<gene>
    <name evidence="14" type="ORF">WNY59_01505</name>
</gene>
<dbReference type="InterPro" id="IPR036097">
    <property type="entry name" value="HisK_dim/P_sf"/>
</dbReference>
<dbReference type="Pfam" id="PF00672">
    <property type="entry name" value="HAMP"/>
    <property type="match status" value="1"/>
</dbReference>
<dbReference type="InterPro" id="IPR036890">
    <property type="entry name" value="HATPase_C_sf"/>
</dbReference>
<dbReference type="Pfam" id="PF02518">
    <property type="entry name" value="HATPase_c"/>
    <property type="match status" value="1"/>
</dbReference>
<organism evidence="14 15">
    <name type="scientific">Ahrensia kielensis</name>
    <dbReference type="NCBI Taxonomy" id="76980"/>
    <lineage>
        <taxon>Bacteria</taxon>
        <taxon>Pseudomonadati</taxon>
        <taxon>Pseudomonadota</taxon>
        <taxon>Alphaproteobacteria</taxon>
        <taxon>Hyphomicrobiales</taxon>
        <taxon>Ahrensiaceae</taxon>
        <taxon>Ahrensia</taxon>
    </lineage>
</organism>
<evidence type="ECO:0000313" key="15">
    <source>
        <dbReference type="Proteomes" id="UP001477870"/>
    </source>
</evidence>